<evidence type="ECO:0000313" key="2">
    <source>
        <dbReference type="EMBL" id="MFC3702701.1"/>
    </source>
</evidence>
<name>A0ABV7WTT3_9GAMM</name>
<comment type="caution">
    <text evidence="2">The sequence shown here is derived from an EMBL/GenBank/DDBJ whole genome shotgun (WGS) entry which is preliminary data.</text>
</comment>
<keyword evidence="3" id="KW-1185">Reference proteome</keyword>
<sequence>MHKYVTSFGLVALLASCGPEGSDTPKNDQTSNKNYDNQVCGSNPDDSKLLKQNVDIDSSIDWLMIEGMTTAAKDFSDSLPDDDFEGGFIGITFLSPSMADIFTGALAVYTCSEVTYALNQCNWSIAGEDSTTTVSTTVFEDKTYKAEIKESDSNGSNEQTTMIIDGDQTDIGNLTIRMFEDDQLILTRISSRTSSGTEKVEYITDDNHWIATETQSCSGSIDLETTNKDGSIVTFDASWTYSNGSTTGELDYFKTGTDGHIIRSW</sequence>
<evidence type="ECO:0008006" key="4">
    <source>
        <dbReference type="Google" id="ProtNLM"/>
    </source>
</evidence>
<dbReference type="EMBL" id="JBHRYN010000015">
    <property type="protein sequence ID" value="MFC3702701.1"/>
    <property type="molecule type" value="Genomic_DNA"/>
</dbReference>
<feature type="region of interest" description="Disordered" evidence="1">
    <location>
        <begin position="20"/>
        <end position="44"/>
    </location>
</feature>
<organism evidence="2 3">
    <name type="scientific">Reinekea marina</name>
    <dbReference type="NCBI Taxonomy" id="1310421"/>
    <lineage>
        <taxon>Bacteria</taxon>
        <taxon>Pseudomonadati</taxon>
        <taxon>Pseudomonadota</taxon>
        <taxon>Gammaproteobacteria</taxon>
        <taxon>Oceanospirillales</taxon>
        <taxon>Saccharospirillaceae</taxon>
        <taxon>Reinekea</taxon>
    </lineage>
</organism>
<accession>A0ABV7WTT3</accession>
<gene>
    <name evidence="2" type="ORF">ACFOND_13735</name>
</gene>
<protein>
    <recommendedName>
        <fullName evidence="4">Lipoprotein</fullName>
    </recommendedName>
</protein>
<reference evidence="3" key="1">
    <citation type="journal article" date="2019" name="Int. J. Syst. Evol. Microbiol.">
        <title>The Global Catalogue of Microorganisms (GCM) 10K type strain sequencing project: providing services to taxonomists for standard genome sequencing and annotation.</title>
        <authorList>
            <consortium name="The Broad Institute Genomics Platform"/>
            <consortium name="The Broad Institute Genome Sequencing Center for Infectious Disease"/>
            <person name="Wu L."/>
            <person name="Ma J."/>
        </authorList>
    </citation>
    <scope>NUCLEOTIDE SEQUENCE [LARGE SCALE GENOMIC DNA]</scope>
    <source>
        <strain evidence="3">CECT 8288</strain>
    </source>
</reference>
<proteinExistence type="predicted"/>
<feature type="compositionally biased region" description="Polar residues" evidence="1">
    <location>
        <begin position="27"/>
        <end position="41"/>
    </location>
</feature>
<dbReference type="PROSITE" id="PS51257">
    <property type="entry name" value="PROKAR_LIPOPROTEIN"/>
    <property type="match status" value="1"/>
</dbReference>
<evidence type="ECO:0000313" key="3">
    <source>
        <dbReference type="Proteomes" id="UP001595710"/>
    </source>
</evidence>
<dbReference type="RefSeq" id="WP_290280510.1">
    <property type="nucleotide sequence ID" value="NZ_JAUFQI010000001.1"/>
</dbReference>
<dbReference type="Proteomes" id="UP001595710">
    <property type="component" value="Unassembled WGS sequence"/>
</dbReference>
<evidence type="ECO:0000256" key="1">
    <source>
        <dbReference type="SAM" id="MobiDB-lite"/>
    </source>
</evidence>